<dbReference type="EMBL" id="LCIT01000001">
    <property type="protein sequence ID" value="KKT63834.1"/>
    <property type="molecule type" value="Genomic_DNA"/>
</dbReference>
<dbReference type="Proteomes" id="UP000033945">
    <property type="component" value="Unassembled WGS sequence"/>
</dbReference>
<protein>
    <submittedName>
        <fullName evidence="2">Uncharacterized protein</fullName>
    </submittedName>
</protein>
<keyword evidence="1" id="KW-0472">Membrane</keyword>
<proteinExistence type="predicted"/>
<evidence type="ECO:0000313" key="3">
    <source>
        <dbReference type="Proteomes" id="UP000033945"/>
    </source>
</evidence>
<feature type="transmembrane region" description="Helical" evidence="1">
    <location>
        <begin position="135"/>
        <end position="155"/>
    </location>
</feature>
<accession>A0A0G1LVS6</accession>
<feature type="transmembrane region" description="Helical" evidence="1">
    <location>
        <begin position="112"/>
        <end position="128"/>
    </location>
</feature>
<evidence type="ECO:0000256" key="1">
    <source>
        <dbReference type="SAM" id="Phobius"/>
    </source>
</evidence>
<reference evidence="2 3" key="1">
    <citation type="journal article" date="2015" name="Nature">
        <title>rRNA introns, odd ribosomes, and small enigmatic genomes across a large radiation of phyla.</title>
        <authorList>
            <person name="Brown C.T."/>
            <person name="Hug L.A."/>
            <person name="Thomas B.C."/>
            <person name="Sharon I."/>
            <person name="Castelle C.J."/>
            <person name="Singh A."/>
            <person name="Wilkins M.J."/>
            <person name="Williams K.H."/>
            <person name="Banfield J.F."/>
        </authorList>
    </citation>
    <scope>NUCLEOTIDE SEQUENCE [LARGE SCALE GENOMIC DNA]</scope>
</reference>
<dbReference type="AlphaFoldDB" id="A0A0G1LVS6"/>
<gene>
    <name evidence="2" type="ORF">UW55_C0001G0127</name>
</gene>
<feature type="transmembrane region" description="Helical" evidence="1">
    <location>
        <begin position="7"/>
        <end position="24"/>
    </location>
</feature>
<feature type="transmembrane region" description="Helical" evidence="1">
    <location>
        <begin position="87"/>
        <end position="106"/>
    </location>
</feature>
<organism evidence="2 3">
    <name type="scientific">Candidatus Giovannonibacteria bacterium GW2011_GWA2_44_26</name>
    <dbReference type="NCBI Taxonomy" id="1618648"/>
    <lineage>
        <taxon>Bacteria</taxon>
        <taxon>Candidatus Giovannoniibacteriota</taxon>
    </lineage>
</organism>
<feature type="transmembrane region" description="Helical" evidence="1">
    <location>
        <begin position="167"/>
        <end position="184"/>
    </location>
</feature>
<name>A0A0G1LVS6_9BACT</name>
<comment type="caution">
    <text evidence="2">The sequence shown here is derived from an EMBL/GenBank/DDBJ whole genome shotgun (WGS) entry which is preliminary data.</text>
</comment>
<evidence type="ECO:0000313" key="2">
    <source>
        <dbReference type="EMBL" id="KKT63834.1"/>
    </source>
</evidence>
<sequence length="194" mass="22261">MRNTFSLGALLFSKIIVIFIKIDYSLGIRFANSELVAAKEKLEIVIGAASPQILNFFVGGIPRRLRRRKPFELSQEYRENMKLTEKISKVFIETLPIFFGILLSYLFWENNMLLFIIYLALTLGLIYFHKDKIEFIIFAYGILVGAIVEIIGTQVSGYQSFTKPDFGGIPIWLPVVWGYGFVAMKRISFVLKNL</sequence>
<feature type="transmembrane region" description="Helical" evidence="1">
    <location>
        <begin position="44"/>
        <end position="61"/>
    </location>
</feature>
<keyword evidence="1" id="KW-1133">Transmembrane helix</keyword>
<keyword evidence="1" id="KW-0812">Transmembrane</keyword>